<gene>
    <name evidence="7" type="ORF">KK1_006269</name>
</gene>
<evidence type="ECO:0000256" key="1">
    <source>
        <dbReference type="ARBA" id="ARBA00004606"/>
    </source>
</evidence>
<keyword evidence="5" id="KW-0325">Glycoprotein</keyword>
<keyword evidence="4" id="KW-0472">Membrane</keyword>
<accession>A0A151U2V4</accession>
<dbReference type="Proteomes" id="UP000075243">
    <property type="component" value="Chromosome 2"/>
</dbReference>
<evidence type="ECO:0008006" key="9">
    <source>
        <dbReference type="Google" id="ProtNLM"/>
    </source>
</evidence>
<dbReference type="GO" id="GO:0016020">
    <property type="term" value="C:membrane"/>
    <property type="evidence" value="ECO:0007669"/>
    <property type="project" value="UniProtKB-SubCell"/>
</dbReference>
<organism evidence="7 8">
    <name type="scientific">Cajanus cajan</name>
    <name type="common">Pigeon pea</name>
    <name type="synonym">Cajanus indicus</name>
    <dbReference type="NCBI Taxonomy" id="3821"/>
    <lineage>
        <taxon>Eukaryota</taxon>
        <taxon>Viridiplantae</taxon>
        <taxon>Streptophyta</taxon>
        <taxon>Embryophyta</taxon>
        <taxon>Tracheophyta</taxon>
        <taxon>Spermatophyta</taxon>
        <taxon>Magnoliopsida</taxon>
        <taxon>eudicotyledons</taxon>
        <taxon>Gunneridae</taxon>
        <taxon>Pentapetalae</taxon>
        <taxon>rosids</taxon>
        <taxon>fabids</taxon>
        <taxon>Fabales</taxon>
        <taxon>Fabaceae</taxon>
        <taxon>Papilionoideae</taxon>
        <taxon>50 kb inversion clade</taxon>
        <taxon>NPAAA clade</taxon>
        <taxon>indigoferoid/millettioid clade</taxon>
        <taxon>Phaseoleae</taxon>
        <taxon>Cajanus</taxon>
    </lineage>
</organism>
<evidence type="ECO:0000256" key="6">
    <source>
        <dbReference type="SAM" id="SignalP"/>
    </source>
</evidence>
<dbReference type="PANTHER" id="PTHR31042">
    <property type="entry name" value="CORE-2/I-BRANCHING BETA-1,6-N-ACETYLGLUCOSAMINYLTRANSFERASE FAMILY PROTEIN-RELATED"/>
    <property type="match status" value="1"/>
</dbReference>
<proteinExistence type="predicted"/>
<dbReference type="EMBL" id="CM003604">
    <property type="protein sequence ID" value="KYP73625.1"/>
    <property type="molecule type" value="Genomic_DNA"/>
</dbReference>
<dbReference type="OMA" id="PNLPERY"/>
<sequence length="340" mass="38654">MLSSPLLVSLTLLLSLPLLFLLSQHLHLLTPPDADDLALFRRAGWAPHTTSHLSATPKIAFLFLTNSNLSFSPLWHKFLEGQTHLFNIYIHADPTQPITPPDPPLPRSIFIPSKPTARAHPSLISAARRLLAKALLHDPRNHYSPLLSQHCIPLFSLPFTHSFLLSHPHHSFIEILSHDPNLHARYLARGGPRAMLPQLPFSSFRVGSQFFVLTRRHARLVLRDVSLWDKFRRPCPSDDPCYPEEHYFPTLLSMLDPHACTGFTLTRVNWTGSWDGPPHLYTAPEISPELLHRLRHSNSSHVYLFARKFAPECLPPLMDIADDVIFRNSTIGHYFLLSLI</sequence>
<comment type="subcellular location">
    <subcellularLocation>
        <location evidence="1">Membrane</location>
        <topology evidence="1">Single-pass type II membrane protein</topology>
    </subcellularLocation>
</comment>
<dbReference type="PANTHER" id="PTHR31042:SF108">
    <property type="entry name" value="CORE-2_I-BRANCHING BETA-1,6-N-ACETYLGLUCOSAMINYLTRANSFERASE FAMILY PROTEIN"/>
    <property type="match status" value="1"/>
</dbReference>
<evidence type="ECO:0000256" key="5">
    <source>
        <dbReference type="ARBA" id="ARBA00023180"/>
    </source>
</evidence>
<evidence type="ECO:0000256" key="4">
    <source>
        <dbReference type="ARBA" id="ARBA00023136"/>
    </source>
</evidence>
<feature type="chain" id="PRO_5007589452" description="Core-2/I-branching beta-1,6-N-acetylglucosaminyltransferase family protein" evidence="6">
    <location>
        <begin position="24"/>
        <end position="340"/>
    </location>
</feature>
<dbReference type="InterPro" id="IPR003406">
    <property type="entry name" value="Glyco_trans_14"/>
</dbReference>
<reference evidence="7 8" key="1">
    <citation type="journal article" date="2012" name="Nat. Biotechnol.">
        <title>Draft genome sequence of pigeonpea (Cajanus cajan), an orphan legume crop of resource-poor farmers.</title>
        <authorList>
            <person name="Varshney R.K."/>
            <person name="Chen W."/>
            <person name="Li Y."/>
            <person name="Bharti A.K."/>
            <person name="Saxena R.K."/>
            <person name="Schlueter J.A."/>
            <person name="Donoghue M.T."/>
            <person name="Azam S."/>
            <person name="Fan G."/>
            <person name="Whaley A.M."/>
            <person name="Farmer A.D."/>
            <person name="Sheridan J."/>
            <person name="Iwata A."/>
            <person name="Tuteja R."/>
            <person name="Penmetsa R.V."/>
            <person name="Wu W."/>
            <person name="Upadhyaya H.D."/>
            <person name="Yang S.P."/>
            <person name="Shah T."/>
            <person name="Saxena K.B."/>
            <person name="Michael T."/>
            <person name="McCombie W.R."/>
            <person name="Yang B."/>
            <person name="Zhang G."/>
            <person name="Yang H."/>
            <person name="Wang J."/>
            <person name="Spillane C."/>
            <person name="Cook D.R."/>
            <person name="May G.D."/>
            <person name="Xu X."/>
            <person name="Jackson S.A."/>
        </authorList>
    </citation>
    <scope>NUCLEOTIDE SEQUENCE [LARGE SCALE GENOMIC DNA]</scope>
    <source>
        <strain evidence="8">cv. Asha</strain>
    </source>
</reference>
<keyword evidence="8" id="KW-1185">Reference proteome</keyword>
<evidence type="ECO:0000313" key="7">
    <source>
        <dbReference type="EMBL" id="KYP73625.1"/>
    </source>
</evidence>
<feature type="signal peptide" evidence="6">
    <location>
        <begin position="1"/>
        <end position="23"/>
    </location>
</feature>
<keyword evidence="2" id="KW-0328">Glycosyltransferase</keyword>
<dbReference type="Gramene" id="C.cajan_06102.t">
    <property type="protein sequence ID" value="C.cajan_06102.t.cds1"/>
    <property type="gene ID" value="C.cajan_06102"/>
</dbReference>
<dbReference type="GO" id="GO:0016757">
    <property type="term" value="F:glycosyltransferase activity"/>
    <property type="evidence" value="ECO:0007669"/>
    <property type="project" value="UniProtKB-KW"/>
</dbReference>
<dbReference type="AlphaFoldDB" id="A0A151U2V4"/>
<evidence type="ECO:0000256" key="3">
    <source>
        <dbReference type="ARBA" id="ARBA00022679"/>
    </source>
</evidence>
<dbReference type="InterPro" id="IPR044174">
    <property type="entry name" value="BC10-like"/>
</dbReference>
<evidence type="ECO:0000313" key="8">
    <source>
        <dbReference type="Proteomes" id="UP000075243"/>
    </source>
</evidence>
<keyword evidence="6" id="KW-0732">Signal</keyword>
<name>A0A151U2V4_CAJCA</name>
<dbReference type="Pfam" id="PF02485">
    <property type="entry name" value="Branch"/>
    <property type="match status" value="1"/>
</dbReference>
<keyword evidence="3" id="KW-0808">Transferase</keyword>
<protein>
    <recommendedName>
        <fullName evidence="9">Core-2/I-branching beta-1,6-N-acetylglucosaminyltransferase family protein</fullName>
    </recommendedName>
</protein>
<evidence type="ECO:0000256" key="2">
    <source>
        <dbReference type="ARBA" id="ARBA00022676"/>
    </source>
</evidence>